<dbReference type="Pfam" id="PF19545">
    <property type="entry name" value="DUF6069"/>
    <property type="match status" value="1"/>
</dbReference>
<dbReference type="Proteomes" id="UP001528912">
    <property type="component" value="Unassembled WGS sequence"/>
</dbReference>
<gene>
    <name evidence="3" type="ORF">P4R38_13495</name>
</gene>
<name>A0ABT6C8Q2_9MICO</name>
<reference evidence="3 4" key="1">
    <citation type="submission" date="2023-03" db="EMBL/GenBank/DDBJ databases">
        <title>YIM 133296 draft genome.</title>
        <authorList>
            <person name="Xiong L."/>
        </authorList>
    </citation>
    <scope>NUCLEOTIDE SEQUENCE [LARGE SCALE GENOMIC DNA]</scope>
    <source>
        <strain evidence="3 4">YIM 133296</strain>
    </source>
</reference>
<feature type="transmembrane region" description="Helical" evidence="2">
    <location>
        <begin position="97"/>
        <end position="115"/>
    </location>
</feature>
<proteinExistence type="predicted"/>
<evidence type="ECO:0000313" key="4">
    <source>
        <dbReference type="Proteomes" id="UP001528912"/>
    </source>
</evidence>
<evidence type="ECO:0000256" key="2">
    <source>
        <dbReference type="SAM" id="Phobius"/>
    </source>
</evidence>
<dbReference type="EMBL" id="JAROAV010000033">
    <property type="protein sequence ID" value="MDF8265265.1"/>
    <property type="molecule type" value="Genomic_DNA"/>
</dbReference>
<keyword evidence="2" id="KW-0812">Transmembrane</keyword>
<evidence type="ECO:0000313" key="3">
    <source>
        <dbReference type="EMBL" id="MDF8265265.1"/>
    </source>
</evidence>
<protein>
    <submittedName>
        <fullName evidence="3">DUF6069 family protein</fullName>
    </submittedName>
</protein>
<evidence type="ECO:0000256" key="1">
    <source>
        <dbReference type="SAM" id="MobiDB-lite"/>
    </source>
</evidence>
<dbReference type="InterPro" id="IPR045713">
    <property type="entry name" value="DUF6069"/>
</dbReference>
<keyword evidence="2" id="KW-1133">Transmembrane helix</keyword>
<organism evidence="3 4">
    <name type="scientific">Luteipulveratus flavus</name>
    <dbReference type="NCBI Taxonomy" id="3031728"/>
    <lineage>
        <taxon>Bacteria</taxon>
        <taxon>Bacillati</taxon>
        <taxon>Actinomycetota</taxon>
        <taxon>Actinomycetes</taxon>
        <taxon>Micrococcales</taxon>
        <taxon>Dermacoccaceae</taxon>
        <taxon>Luteipulveratus</taxon>
    </lineage>
</organism>
<comment type="caution">
    <text evidence="3">The sequence shown here is derived from an EMBL/GenBank/DDBJ whole genome shotgun (WGS) entry which is preliminary data.</text>
</comment>
<keyword evidence="2" id="KW-0472">Membrane</keyword>
<feature type="compositionally biased region" description="Basic and acidic residues" evidence="1">
    <location>
        <begin position="118"/>
        <end position="132"/>
    </location>
</feature>
<feature type="transmembrane region" description="Helical" evidence="2">
    <location>
        <begin position="71"/>
        <end position="91"/>
    </location>
</feature>
<feature type="region of interest" description="Disordered" evidence="1">
    <location>
        <begin position="118"/>
        <end position="146"/>
    </location>
</feature>
<accession>A0ABT6C8Q2</accession>
<keyword evidence="4" id="KW-1185">Reference proteome</keyword>
<feature type="transmembrane region" description="Helical" evidence="2">
    <location>
        <begin position="41"/>
        <end position="62"/>
    </location>
</feature>
<dbReference type="RefSeq" id="WP_277192584.1">
    <property type="nucleotide sequence ID" value="NZ_JAROAV010000033.1"/>
</dbReference>
<sequence>MRSAGVVAVATGAGVLGWAVERGLDVPLRVETSGTVRAVGVVSVVLAALVSGVAAVVARALLLRRRGGRRAWWLLCWAALLLSLVLGPLAGTTTATQVSLAVLHVLVGVTLMVGLRPGTERTADGPTREPRPPADGSAETARTTRR</sequence>